<evidence type="ECO:0000313" key="12">
    <source>
        <dbReference type="Proteomes" id="UP000726105"/>
    </source>
</evidence>
<dbReference type="Gene3D" id="3.40.50.1220">
    <property type="entry name" value="TPP-binding domain"/>
    <property type="match status" value="1"/>
</dbReference>
<dbReference type="FunFam" id="3.40.50.1220:FF:000001">
    <property type="entry name" value="Electron transfer flavoprotein, alpha subunit"/>
    <property type="match status" value="1"/>
</dbReference>
<dbReference type="PANTHER" id="PTHR43153">
    <property type="entry name" value="ELECTRON TRANSFER FLAVOPROTEIN ALPHA"/>
    <property type="match status" value="1"/>
</dbReference>
<dbReference type="InterPro" id="IPR014731">
    <property type="entry name" value="ETF_asu_C"/>
</dbReference>
<evidence type="ECO:0000259" key="7">
    <source>
        <dbReference type="SMART" id="SM00893"/>
    </source>
</evidence>
<dbReference type="EMBL" id="JADJIB010000002">
    <property type="protein sequence ID" value="MBK7272702.1"/>
    <property type="molecule type" value="Genomic_DNA"/>
</dbReference>
<evidence type="ECO:0000313" key="11">
    <source>
        <dbReference type="Proteomes" id="UP000718281"/>
    </source>
</evidence>
<feature type="binding site" evidence="6">
    <location>
        <begin position="233"/>
        <end position="234"/>
    </location>
    <ligand>
        <name>FAD</name>
        <dbReference type="ChEBI" id="CHEBI:57692"/>
    </ligand>
</feature>
<dbReference type="GO" id="GO:0050660">
    <property type="term" value="F:flavin adenine dinucleotide binding"/>
    <property type="evidence" value="ECO:0007669"/>
    <property type="project" value="InterPro"/>
</dbReference>
<proteinExistence type="inferred from homology"/>
<comment type="function">
    <text evidence="5">The electron transfer flavoprotein serves as a specific electron acceptor for other dehydrogenases. It transfers the electrons to the main respiratory chain via ETF-ubiquinone oxidoreductase (ETF dehydrogenase).</text>
</comment>
<sequence>MSEVLVIAETTAAGVRKPTLELLTAARALGEPAAVVFGEASDAVVAQLGEYGATKVYAVNAAEVGDYLSLPKAEAVVQIAGTANPVAILVTSGPEGKDVAARVAVRLNSGIVPDATVVALDGGNVVATQTVFAGRWQARSQIVRGPAVITMRPNATSAEAAAASPSVETVDVAVSEAAKGAKITSREPKVSTGRPELTDAAVVVAGGRGVGSEEGFAVIGQTADALGAAVGASRTVTDQHWAPHELQVGQTGKTVAPSLYLAAGISGAIQHRAGMQSSKTIVVVNKDPKAPLFQLADFGVVGDLHKVLPALIDEVGKRKG</sequence>
<evidence type="ECO:0000313" key="8">
    <source>
        <dbReference type="EMBL" id="MBK6300373.1"/>
    </source>
</evidence>
<evidence type="ECO:0000313" key="10">
    <source>
        <dbReference type="EMBL" id="MBL0002742.1"/>
    </source>
</evidence>
<dbReference type="InterPro" id="IPR014730">
    <property type="entry name" value="ETF_a/b_N"/>
</dbReference>
<feature type="binding site" evidence="6">
    <location>
        <position position="208"/>
    </location>
    <ligand>
        <name>FAD</name>
        <dbReference type="ChEBI" id="CHEBI:57692"/>
    </ligand>
</feature>
<feature type="binding site" evidence="6">
    <location>
        <position position="285"/>
    </location>
    <ligand>
        <name>FAD</name>
        <dbReference type="ChEBI" id="CHEBI:57692"/>
    </ligand>
</feature>
<dbReference type="InterPro" id="IPR014729">
    <property type="entry name" value="Rossmann-like_a/b/a_fold"/>
</dbReference>
<evidence type="ECO:0000256" key="2">
    <source>
        <dbReference type="ARBA" id="ARBA00011355"/>
    </source>
</evidence>
<comment type="cofactor">
    <cofactor evidence="6">
        <name>FAD</name>
        <dbReference type="ChEBI" id="CHEBI:57692"/>
    </cofactor>
    <text evidence="6">Binds 1 FAD per dimer.</text>
</comment>
<dbReference type="InterPro" id="IPR029035">
    <property type="entry name" value="DHS-like_NAD/FAD-binding_dom"/>
</dbReference>
<reference evidence="11 12" key="1">
    <citation type="submission" date="2020-10" db="EMBL/GenBank/DDBJ databases">
        <title>Connecting structure to function with the recovery of over 1000 high-quality activated sludge metagenome-assembled genomes encoding full-length rRNA genes using long-read sequencing.</title>
        <authorList>
            <person name="Singleton C.M."/>
            <person name="Petriglieri F."/>
            <person name="Kristensen J.M."/>
            <person name="Kirkegaard R.H."/>
            <person name="Michaelsen T.Y."/>
            <person name="Andersen M.H."/>
            <person name="Karst S.M."/>
            <person name="Dueholm M.S."/>
            <person name="Nielsen P.H."/>
            <person name="Albertsen M."/>
        </authorList>
    </citation>
    <scope>NUCLEOTIDE SEQUENCE [LARGE SCALE GENOMIC DNA]</scope>
    <source>
        <strain evidence="8">AalE_18-Q3-R2-46_BAT3C.188</strain>
        <strain evidence="9">Ega_18-Q3-R5-49_MAXAC.001</strain>
        <strain evidence="10">Ribe_18-Q3-R11-54_MAXAC.001</strain>
    </source>
</reference>
<dbReference type="AlphaFoldDB" id="A0A935IIT1"/>
<feature type="binding site" evidence="6">
    <location>
        <begin position="247"/>
        <end position="251"/>
    </location>
    <ligand>
        <name>FAD</name>
        <dbReference type="ChEBI" id="CHEBI:57692"/>
    </ligand>
</feature>
<dbReference type="SUPFAM" id="SSF52467">
    <property type="entry name" value="DHS-like NAD/FAD-binding domain"/>
    <property type="match status" value="1"/>
</dbReference>
<gene>
    <name evidence="8" type="ORF">IPF40_04705</name>
    <name evidence="9" type="ORF">IPI13_05875</name>
    <name evidence="10" type="ORF">IPP00_01635</name>
</gene>
<dbReference type="EMBL" id="JADIXZ010000003">
    <property type="protein sequence ID" value="MBK6300373.1"/>
    <property type="molecule type" value="Genomic_DNA"/>
</dbReference>
<evidence type="ECO:0000256" key="3">
    <source>
        <dbReference type="ARBA" id="ARBA00022630"/>
    </source>
</evidence>
<evidence type="ECO:0000256" key="1">
    <source>
        <dbReference type="ARBA" id="ARBA00005817"/>
    </source>
</evidence>
<dbReference type="Proteomes" id="UP000886632">
    <property type="component" value="Unassembled WGS sequence"/>
</dbReference>
<dbReference type="Proteomes" id="UP000726105">
    <property type="component" value="Unassembled WGS sequence"/>
</dbReference>
<keyword evidence="3" id="KW-0285">Flavoprotein</keyword>
<name>A0A935IIT1_9MICO</name>
<protein>
    <submittedName>
        <fullName evidence="9">Electron transfer flavoprotein subunit alpha/FixB family protein</fullName>
    </submittedName>
</protein>
<dbReference type="PANTHER" id="PTHR43153:SF1">
    <property type="entry name" value="ELECTRON TRANSFER FLAVOPROTEIN SUBUNIT ALPHA, MITOCHONDRIAL"/>
    <property type="match status" value="1"/>
</dbReference>
<feature type="domain" description="Electron transfer flavoprotein alpha/beta-subunit N-terminal" evidence="7">
    <location>
        <begin position="4"/>
        <end position="187"/>
    </location>
</feature>
<evidence type="ECO:0000256" key="4">
    <source>
        <dbReference type="ARBA" id="ARBA00022827"/>
    </source>
</evidence>
<evidence type="ECO:0000313" key="9">
    <source>
        <dbReference type="EMBL" id="MBK7272702.1"/>
    </source>
</evidence>
<dbReference type="Gene3D" id="3.40.50.620">
    <property type="entry name" value="HUPs"/>
    <property type="match status" value="1"/>
</dbReference>
<accession>A0A935IIT1</accession>
<dbReference type="SMART" id="SM00893">
    <property type="entry name" value="ETF"/>
    <property type="match status" value="1"/>
</dbReference>
<evidence type="ECO:0000256" key="6">
    <source>
        <dbReference type="PIRSR" id="PIRSR000089-1"/>
    </source>
</evidence>
<dbReference type="Pfam" id="PF01012">
    <property type="entry name" value="ETF"/>
    <property type="match status" value="1"/>
</dbReference>
<dbReference type="Pfam" id="PF00766">
    <property type="entry name" value="ETF_alpha"/>
    <property type="match status" value="1"/>
</dbReference>
<dbReference type="SUPFAM" id="SSF52402">
    <property type="entry name" value="Adenine nucleotide alpha hydrolases-like"/>
    <property type="match status" value="1"/>
</dbReference>
<feature type="binding site" evidence="6">
    <location>
        <begin position="264"/>
        <end position="271"/>
    </location>
    <ligand>
        <name>FAD</name>
        <dbReference type="ChEBI" id="CHEBI:57692"/>
    </ligand>
</feature>
<keyword evidence="4 6" id="KW-0274">FAD</keyword>
<dbReference type="GO" id="GO:0009055">
    <property type="term" value="F:electron transfer activity"/>
    <property type="evidence" value="ECO:0007669"/>
    <property type="project" value="InterPro"/>
</dbReference>
<evidence type="ECO:0000256" key="5">
    <source>
        <dbReference type="ARBA" id="ARBA00025649"/>
    </source>
</evidence>
<dbReference type="Proteomes" id="UP000718281">
    <property type="component" value="Unassembled WGS sequence"/>
</dbReference>
<comment type="subunit">
    <text evidence="2">Heterodimer of an alpha and a beta subunit.</text>
</comment>
<dbReference type="EMBL" id="JADKGK010000004">
    <property type="protein sequence ID" value="MBL0002742.1"/>
    <property type="molecule type" value="Genomic_DNA"/>
</dbReference>
<comment type="similarity">
    <text evidence="1">Belongs to the ETF alpha-subunit/FixB family.</text>
</comment>
<organism evidence="9 12">
    <name type="scientific">Candidatus Phosphoribacter hodrii</name>
    <dbReference type="NCBI Taxonomy" id="2953743"/>
    <lineage>
        <taxon>Bacteria</taxon>
        <taxon>Bacillati</taxon>
        <taxon>Actinomycetota</taxon>
        <taxon>Actinomycetes</taxon>
        <taxon>Micrococcales</taxon>
        <taxon>Dermatophilaceae</taxon>
        <taxon>Candidatus Phosphoribacter</taxon>
    </lineage>
</organism>
<dbReference type="GO" id="GO:0033539">
    <property type="term" value="P:fatty acid beta-oxidation using acyl-CoA dehydrogenase"/>
    <property type="evidence" value="ECO:0007669"/>
    <property type="project" value="TreeGrafter"/>
</dbReference>
<comment type="caution">
    <text evidence="9">The sequence shown here is derived from an EMBL/GenBank/DDBJ whole genome shotgun (WGS) entry which is preliminary data.</text>
</comment>
<dbReference type="PIRSF" id="PIRSF000089">
    <property type="entry name" value="Electra_flavoP_a"/>
    <property type="match status" value="1"/>
</dbReference>
<dbReference type="InterPro" id="IPR001308">
    <property type="entry name" value="ETF_a/FixB"/>
</dbReference>